<feature type="region of interest" description="Disordered" evidence="7">
    <location>
        <begin position="1780"/>
        <end position="1804"/>
    </location>
</feature>
<evidence type="ECO:0000313" key="9">
    <source>
        <dbReference type="Proteomes" id="UP001187531"/>
    </source>
</evidence>
<dbReference type="GO" id="GO:0007097">
    <property type="term" value="P:nuclear migration"/>
    <property type="evidence" value="ECO:0007669"/>
    <property type="project" value="TreeGrafter"/>
</dbReference>
<keyword evidence="5" id="KW-0472">Membrane</keyword>
<evidence type="ECO:0000256" key="1">
    <source>
        <dbReference type="ARBA" id="ARBA00004370"/>
    </source>
</evidence>
<feature type="compositionally biased region" description="Polar residues" evidence="7">
    <location>
        <begin position="2536"/>
        <end position="2546"/>
    </location>
</feature>
<evidence type="ECO:0000256" key="2">
    <source>
        <dbReference type="ARBA" id="ARBA00022692"/>
    </source>
</evidence>
<feature type="non-terminal residue" evidence="8">
    <location>
        <position position="4520"/>
    </location>
</feature>
<feature type="compositionally biased region" description="Polar residues" evidence="7">
    <location>
        <begin position="1534"/>
        <end position="1545"/>
    </location>
</feature>
<proteinExistence type="predicted"/>
<feature type="coiled-coil region" evidence="6">
    <location>
        <begin position="3740"/>
        <end position="3767"/>
    </location>
</feature>
<feature type="compositionally biased region" description="Low complexity" evidence="7">
    <location>
        <begin position="2521"/>
        <end position="2535"/>
    </location>
</feature>
<evidence type="ECO:0000313" key="8">
    <source>
        <dbReference type="EMBL" id="KAK2726748.1"/>
    </source>
</evidence>
<feature type="compositionally biased region" description="Basic and acidic residues" evidence="7">
    <location>
        <begin position="2818"/>
        <end position="2827"/>
    </location>
</feature>
<keyword evidence="6" id="KW-0175">Coiled coil</keyword>
<protein>
    <submittedName>
        <fullName evidence="8">Uncharacterized protein</fullName>
    </submittedName>
</protein>
<comment type="caution">
    <text evidence="8">The sequence shown here is derived from an EMBL/GenBank/DDBJ whole genome shotgun (WGS) entry which is preliminary data.</text>
</comment>
<dbReference type="GO" id="GO:0005640">
    <property type="term" value="C:nuclear outer membrane"/>
    <property type="evidence" value="ECO:0007669"/>
    <property type="project" value="TreeGrafter"/>
</dbReference>
<dbReference type="EMBL" id="JAVRJZ010000001">
    <property type="protein sequence ID" value="KAK2726748.1"/>
    <property type="molecule type" value="Genomic_DNA"/>
</dbReference>
<evidence type="ECO:0000256" key="7">
    <source>
        <dbReference type="SAM" id="MobiDB-lite"/>
    </source>
</evidence>
<feature type="non-terminal residue" evidence="8">
    <location>
        <position position="1"/>
    </location>
</feature>
<feature type="region of interest" description="Disordered" evidence="7">
    <location>
        <begin position="2800"/>
        <end position="2827"/>
    </location>
</feature>
<feature type="compositionally biased region" description="Polar residues" evidence="7">
    <location>
        <begin position="1789"/>
        <end position="1804"/>
    </location>
</feature>
<sequence length="4520" mass="510499">EKLGQLNPEDELLKHDNGVRTTEQTSAPDLLYTISAANDILMPAVKDNIKDAETRRIDSIEKEISDSRTDEDTPCNIQQKGEIKVAVSYYDNTQELTVEREVKVPVESADESEINHSNLTKHGVVQAYTELQEHAFGKSKTDISVRPIQDDVGIPRIKTDISDTCPLLLKEEVDNPFDGASSNELLVCNYEVNHPGILNPTITNTLDLSEISSSECKDGLNLSDSIETIQKTEENNLNFNVSCFAPIVADQIVTSELTFQDTFSDPKILDAARGDAEKDDVTIISLVEEGDRDTTQVLCTSEPILESFQLIRAVNIQYDTVSEGFEARKLENQVQPARRSVNRREDFRKVVIIDGEKLDFENSDAIDTQPITEAVTENIIVLKHKKVIRKVVLKENQEIAIEEIVEEPDEMFGPISLSSGSIPSRSNSPIPSFFPEQEQETEEVGLENKATKDEIKDEYSGELFIWSKPFIADNKKLQDVHKDENKSFSPVVPSPNFNETSDEIFFDAITQSGNIKMEESTTLSEQKYSAFPDSSNSVEIPKVLSAIATSKDEKAPCLVKKEEYMKISPNTSTPGFSIFLDDSVSCKTGLVTASEENNKVMKLEKEIMKESNKDCLDDKEYFTTDSSSSKLNEEIHPQKRQNEYDLEDITSSSLFTIDKSSTELNKNKVVVNLQNEPKINDKSYATATTKQFDIERPMMEVESHLQDKTVHYLEEPFKGDPNSAKEHKSFCVLSEEVASGAKEKPGNESLKKSLLPPGILEEPLSQTICNIPDNTWDKQASIIGFSDVKLKSLPLDLSLDSWPQNACNLCSVEYLATVLGFTPFKREISCGFHESIQEMKTESLLNLIGPEVVSDLEIKTQIQKSISSFMQENFKFKHEETTTKAMSMPSIKISIEDIPAPQLRMREQDESLFFQDKWQHFYNFGLDSWPQGINDFELLENTFLRTIQNSLITSSPNNADTDMKQERFIDTTTHLSETLNASQETSKASVCLQPASLVFKPEGDLKVEQRQPSNKSTYLEMSFELSAPFSEEVSIKNWTDTSSTCVQELNQHLPHQPKMCAELQHLCNLAEDSWPQQLSRFQMLDIFFVQSTSLSNSSYAIGLPNRNVDKSFEEGRNEQTVSAENQASDYDLLHDFFEKLTCLQENSGVLKTFGYSESDQQLELSEPGKVGKIELEQDISDDRLSSVLEASISVNQTESMDHAINNLKTLTTSTEKNELSGVSKLVSLEAELMGNSIDECVGTLQSCNVSENTYEKSQQEPLIETQQIPGSLHDYITDDFTVQSNEALTKYSLSPSTSKFPSAEFITAKAINTESSAIVCSLDTDQAIIFPSEDASSEACSGSEREVPTDCTTNWPLYYDDNEIVTSSHSCTKKEEESYVQKYLFDHERILMLDSWPICGSQYQDSEAEAAKYGSLTTLYNEKALIPKDYKQIRLPGTTETYFSEEVTDITNLNSKIHEESGAERMDICPINKTLVDTFQAKGSEVVTSYPFNTNETVKMLSQDFCFKVTSDLQFTESLDVSSLPLSEKHKEQLPSSYGGNSGQHNLKEQGGAKGHQENILRPLLDLFLDSMPLSGYSVPVDGFYNLAMSFQLTKDKPKEIISFLTAADTDKSSSKESPIDFFSFEIKQNRASDAGQSSPVLFEVTETHNRTEDLCKNPGDSLTPKDKEFDWKEEKSKALLSVAIVGEKNESASLFSEENLTEKRANADDPTLMTVSSTPYCLTLNESCKTEQNSSYVIDTIRNNESAQVKPSKLYVEIVKDSISINNFPLKSNEVSIPGSIPMPKETASMSSDHSSKPDTNSVQDSLRAQKLEILRQYQACNETVKVDVSELKRTDEVTPSKQEVDSSKASYLKNELRFVCKGPDELVTEFASPLSPFIKSESEGEAVQSIPIQENLDNLNKCSSDSKEEELAKYKTSFEGHEIHAAPCVEGIPIYSDLSEHNSFHETNQLKTVIEHCEETSVLIEESRGNIGIMGVKENEINKPAKKENDSLSSPLPLVQFSRFLLPADKDSKDSIIQQVSMENRENTSKDTPSQSKRKEDYGFGHLMTKIDLLNLGEATLSAANDKILNQPGISAPEDSTTRYKIQICCLNLNETRPKEVEFKPVQETDTESIEEETTRKSKDSQVVKLEENMFNSSKMEFAMPSGQTDACTDTVSETRQVIILRKLQGDDTLNPEVSTSFFAPDSQLKRGLKRKSVEDDLEYESDKLPVSSKTGIKYKTKTNQEWNLGNEPPDFSVVSALENEFEWDSKLTPEEKSLIPSITEIVGPLSEVSANPSDETTNQDEDDRSIPSMQQLMPAKDDFVVVDTERGDFTLQPINAEVLVLNFGNENNISPQSPAILDDTLSEKTDSVQKSQDITDIFTDSSVDILKVTTNSKAVEQQEGFESYGLTVFQQTIDIDPISTSEIAPRSGMNNIVTIEEFSPEQCSEKTLGLTAIEKDTNNRAMKRKHNSGDFSDPFTLENVESDLTENSDISEIIIDSDLPLIGQNINGSDQFTVSQPGCSPQTQSIDFTQAKFSPPSSSTSSSPEKSPINLTRDSTTEPVDSSFFCGEENFGDSNVKNQAIMVAEASSWIGPYLEITENAKKDLDENFRILTNKETEIPCEPEGLIGVSNMFEAALAPDKSNVSQFILAGNEIDSKTVENESVKRKIEETESIQPPILMEPSEVKLEYDEQLKPSYLERNKELCNHKDKKENDPQKGSPNPIIGIFSSSEAEMVASLIMKDEEHVKGIIPGYEVMAISDEFSPVSSINEQQTNKHLDTDEQKQRHSITSCTAGELSSDFFFPKQSISKYPETKLGGEISSENNQFNPRSNIDMKKSDNEETREKKLIHVEPEYMNQSSETTTPSGYEDDRTRARRVFSSNLDSGREVTSLLTKTDSIYDTSLGDNCLLKYPESNVGNLYDEVNKSNITDTCKHATSLSGFETIVTTEEFNDTEELLHFDEADCKEEQHMLLAPSVSDPQIKAVSDELKLSKQTQFEDDNKVLINVSLRDIDEQNVPDIENSAKEPAKEETDDMYRTEILILKVQDKSNSGITSPIVEPVEQGFDFEGKVLQANADDVSLSPIVTENVSRVVVDDSKDAGSKEKSVEQQSVSLSEKLRDLNSVIDLRCKAVHKPRTGIHRKSFCYLTAITQFFHKTSAEQRVAYVHDNIATLRNSIDLKETVVIERVIVEIVTTVTEWLETIEYKVYTIRQIATLEHRMKEIKSLKEEVRIVENSLEILEEVTEHCVDVVNDDIKYMIKSCVRRLQDQVKIVEDVALRSEEEILDLQKRWQDYLNSISTEERNIEQLNKQVILIENEVIETPVEKLDLLEDLELKNQAEMMTVDHLIEQGEGFVKEIPGYDIPIQVFSLQDTCRYMGTKIHNEREKVLQGNTAIEEYRIYLREFCEIMNLARSYYADEVGVEDTANLFVEIQKRIKFFTCFSHCSSVLNSIIALIDPPTRQHYLDQHANLTTDAEDVLDFGAGRIVSLRVAFDLWNNLNISFGEEDIWLDHIISSLPRLESLSSCNLESALQQYVEYSNNTVYHEAKSTDLLKEAQILKTEVKADQPLSTAEDRANATHQLQESITHTVHRIYSCKKNLLAFSSRLEFLLCWLGEAREDISNSEAIQKISVEMQLRREEIDEDIKMLLEQALNHLPLADVEDLRIEVLDCYGRLDHMSNLIEKATSEDISDIEELRSVLMEIQNRFWVLDRPLDNEHELTIVRIEVRLLLQLILKKQELLQQLLNSADNDDRELVFLSSIYEELQAQCKALDNQYTQLCQGLRTLQKQNFTIDLWLYDLKRRLSRWTSFITNPDGRMALDVLRDCEVCKYKLLAIRNSSEIQRKYLESLPKSDCYVIPEADDSDYSVLEEQISQLEALARSKAEEWENERKTLGETRGGVERINVIRELVLLRGTINPFRIKSAIGKLSELQEQLSLQEERLFSLEFIYDSQASETLKTKSALIRQSLIKIQDCYEELLLAWDKSTVIIRDISDWILFKQDQLKKTSGQLPEGVLFQNQLEELQSKNDELLCVDNLIQETVESVHRTYQERMPLFDTDAEGLMVSPTGLMDDVESLKRRLKILKKDIEDVANACSEIDSIKQDQTLQLTSVASELQDARQTLSAVEEEPEGERRANQLTALREQLKALSNAERILEIKGKKPEVVAGIPHDSLIQALKDWQTVFKETFASYEQLCLTLLKTEDQKGVVESWKDYLMSINDFVEQPIPPAYENLSEEVKKCELHEILLTRQKALLQLQPQVVRQLSALEGVQEACQISHSDDSLTLANLHKIHDQAIDALNKKHEDLCDRLKLWDMYKNSLRTVLKWLENLDAEKASLELRRLHEKGVPSLLKRVEAILVRCPEGESLISKTEDCASQLESNLDPEQNKVLREQTNALRERLSSSQSGLATWRDFLKRLIIMYSSLNLHFEKIQQAYQPIIKDLGVELPSTMEELIKTEAVLEGHLQTLKATTVDISSCETTSKAICSAAGPVDSRVASQKVWLLSHQRDELENQILNLLYRINERKELESRFKT</sequence>
<evidence type="ECO:0000256" key="3">
    <source>
        <dbReference type="ARBA" id="ARBA00022737"/>
    </source>
</evidence>
<evidence type="ECO:0000256" key="5">
    <source>
        <dbReference type="ARBA" id="ARBA00023136"/>
    </source>
</evidence>
<accession>A0AA88LCX9</accession>
<evidence type="ECO:0000256" key="6">
    <source>
        <dbReference type="SAM" id="Coils"/>
    </source>
</evidence>
<feature type="compositionally biased region" description="Polar residues" evidence="7">
    <location>
        <begin position="2806"/>
        <end position="2816"/>
    </location>
</feature>
<dbReference type="GO" id="GO:0034993">
    <property type="term" value="C:meiotic nuclear membrane microtubule tethering complex"/>
    <property type="evidence" value="ECO:0007669"/>
    <property type="project" value="TreeGrafter"/>
</dbReference>
<dbReference type="SUPFAM" id="SSF46966">
    <property type="entry name" value="Spectrin repeat"/>
    <property type="match status" value="1"/>
</dbReference>
<feature type="coiled-coil region" evidence="6">
    <location>
        <begin position="4059"/>
        <end position="4144"/>
    </location>
</feature>
<feature type="region of interest" description="Disordered" evidence="7">
    <location>
        <begin position="2020"/>
        <end position="2042"/>
    </location>
</feature>
<comment type="subcellular location">
    <subcellularLocation>
        <location evidence="1">Membrane</location>
    </subcellularLocation>
</comment>
<dbReference type="GO" id="GO:0005737">
    <property type="term" value="C:cytoplasm"/>
    <property type="evidence" value="ECO:0007669"/>
    <property type="project" value="TreeGrafter"/>
</dbReference>
<feature type="region of interest" description="Disordered" evidence="7">
    <location>
        <begin position="2105"/>
        <end position="2127"/>
    </location>
</feature>
<feature type="region of interest" description="Disordered" evidence="7">
    <location>
        <begin position="2516"/>
        <end position="2546"/>
    </location>
</feature>
<name>A0AA88LCX9_ARTSF</name>
<dbReference type="PANTHER" id="PTHR47535">
    <property type="entry name" value="MUSCLE-SPECIFIC PROTEIN 300 KDA, ISOFORM G"/>
    <property type="match status" value="1"/>
</dbReference>
<reference evidence="8" key="1">
    <citation type="submission" date="2023-07" db="EMBL/GenBank/DDBJ databases">
        <title>Chromosome-level genome assembly of Artemia franciscana.</title>
        <authorList>
            <person name="Jo E."/>
        </authorList>
    </citation>
    <scope>NUCLEOTIDE SEQUENCE</scope>
    <source>
        <tissue evidence="8">Whole body</tissue>
    </source>
</reference>
<feature type="coiled-coil region" evidence="6">
    <location>
        <begin position="3201"/>
        <end position="3335"/>
    </location>
</feature>
<dbReference type="Proteomes" id="UP001187531">
    <property type="component" value="Unassembled WGS sequence"/>
</dbReference>
<feature type="region of interest" description="Disordered" evidence="7">
    <location>
        <begin position="1530"/>
        <end position="1555"/>
    </location>
</feature>
<gene>
    <name evidence="8" type="ORF">QYM36_007552</name>
</gene>
<feature type="region of interest" description="Disordered" evidence="7">
    <location>
        <begin position="2272"/>
        <end position="2291"/>
    </location>
</feature>
<evidence type="ECO:0000256" key="4">
    <source>
        <dbReference type="ARBA" id="ARBA00022989"/>
    </source>
</evidence>
<organism evidence="8 9">
    <name type="scientific">Artemia franciscana</name>
    <name type="common">Brine shrimp</name>
    <name type="synonym">Artemia sanfranciscana</name>
    <dbReference type="NCBI Taxonomy" id="6661"/>
    <lineage>
        <taxon>Eukaryota</taxon>
        <taxon>Metazoa</taxon>
        <taxon>Ecdysozoa</taxon>
        <taxon>Arthropoda</taxon>
        <taxon>Crustacea</taxon>
        <taxon>Branchiopoda</taxon>
        <taxon>Anostraca</taxon>
        <taxon>Artemiidae</taxon>
        <taxon>Artemia</taxon>
    </lineage>
</organism>
<keyword evidence="3" id="KW-0677">Repeat</keyword>
<keyword evidence="2" id="KW-0812">Transmembrane</keyword>
<dbReference type="InterPro" id="IPR052403">
    <property type="entry name" value="LINC-complex_assoc"/>
</dbReference>
<dbReference type="PANTHER" id="PTHR47535:SF10">
    <property type="entry name" value="MUSCLE-SPECIFIC PROTEIN 300 KDA"/>
    <property type="match status" value="1"/>
</dbReference>
<keyword evidence="9" id="KW-1185">Reference proteome</keyword>
<keyword evidence="4" id="KW-1133">Transmembrane helix</keyword>
<dbReference type="GO" id="GO:0051015">
    <property type="term" value="F:actin filament binding"/>
    <property type="evidence" value="ECO:0007669"/>
    <property type="project" value="TreeGrafter"/>
</dbReference>